<dbReference type="InterPro" id="IPR020630">
    <property type="entry name" value="THF_DH/CycHdrlase_cat_dom"/>
</dbReference>
<dbReference type="InterPro" id="IPR036291">
    <property type="entry name" value="NAD(P)-bd_dom_sf"/>
</dbReference>
<dbReference type="InterPro" id="IPR046346">
    <property type="entry name" value="Aminoacid_DH-like_N_sf"/>
</dbReference>
<evidence type="ECO:0000259" key="3">
    <source>
        <dbReference type="Pfam" id="PF02882"/>
    </source>
</evidence>
<proteinExistence type="inferred from homology"/>
<dbReference type="PANTHER" id="PTHR48099:SF6">
    <property type="entry name" value="METHENYL TETRAHYDROFOLATE CYCLOHYDROLASE _ NADP-DEPENDENT METHYLENE H4F DEHYDROGENASE"/>
    <property type="match status" value="1"/>
</dbReference>
<dbReference type="HAMAP" id="MF_01576">
    <property type="entry name" value="THF_DHG_CYH"/>
    <property type="match status" value="1"/>
</dbReference>
<dbReference type="Gene3D" id="3.40.50.720">
    <property type="entry name" value="NAD(P)-binding Rossmann-like Domain"/>
    <property type="match status" value="1"/>
</dbReference>
<dbReference type="Gene3D" id="3.40.50.10860">
    <property type="entry name" value="Leucine Dehydrogenase, chain A, domain 1"/>
    <property type="match status" value="1"/>
</dbReference>
<dbReference type="AlphaFoldDB" id="A0A3B0UPG8"/>
<gene>
    <name evidence="4" type="ORF">MNBD_CPR01-555</name>
</gene>
<sequence>MNAIIVDGKTLANRILADVRDNVSKLRRAPKLRMIVAGENPAIESFVRIKTLRAESVGIQVSLDRFSDDVSTKTLIESCEHGDEDALIVQLPLPAHVDTDTVLSAIPLEKDVDVLSPIAYARFESGEPEALVPPVALAVEAILSEYKISITGKRVVVVGEGRLVGKPVAEWFSHRSAFVEVVTLESGSLEKSLADAQIVVSGAGVPNLITREIIQGGAVLIDAGTSESGGVLVGDIDPACSEKATLLTPVPGGVGPVTVACLIKNTLFLTRQ</sequence>
<reference evidence="4" key="1">
    <citation type="submission" date="2018-06" db="EMBL/GenBank/DDBJ databases">
        <authorList>
            <person name="Zhirakovskaya E."/>
        </authorList>
    </citation>
    <scope>NUCLEOTIDE SEQUENCE</scope>
</reference>
<dbReference type="GO" id="GO:0005829">
    <property type="term" value="C:cytosol"/>
    <property type="evidence" value="ECO:0007669"/>
    <property type="project" value="TreeGrafter"/>
</dbReference>
<dbReference type="GO" id="GO:0004488">
    <property type="term" value="F:methylenetetrahydrofolate dehydrogenase (NADP+) activity"/>
    <property type="evidence" value="ECO:0007669"/>
    <property type="project" value="UniProtKB-EC"/>
</dbReference>
<keyword evidence="4" id="KW-0378">Hydrolase</keyword>
<feature type="domain" description="Tetrahydrofolate dehydrogenase/cyclohydrolase catalytic" evidence="2">
    <location>
        <begin position="6"/>
        <end position="113"/>
    </location>
</feature>
<organism evidence="4">
    <name type="scientific">hydrothermal vent metagenome</name>
    <dbReference type="NCBI Taxonomy" id="652676"/>
    <lineage>
        <taxon>unclassified sequences</taxon>
        <taxon>metagenomes</taxon>
        <taxon>ecological metagenomes</taxon>
    </lineage>
</organism>
<dbReference type="Pfam" id="PF00763">
    <property type="entry name" value="THF_DHG_CYH"/>
    <property type="match status" value="1"/>
</dbReference>
<dbReference type="GO" id="GO:0004477">
    <property type="term" value="F:methenyltetrahydrofolate cyclohydrolase activity"/>
    <property type="evidence" value="ECO:0007669"/>
    <property type="project" value="UniProtKB-EC"/>
</dbReference>
<dbReference type="EC" id="1.5.1.5" evidence="4"/>
<dbReference type="EC" id="3.5.4.9" evidence="4"/>
<evidence type="ECO:0000313" key="4">
    <source>
        <dbReference type="EMBL" id="VAW33041.1"/>
    </source>
</evidence>
<dbReference type="SUPFAM" id="SSF53223">
    <property type="entry name" value="Aminoacid dehydrogenase-like, N-terminal domain"/>
    <property type="match status" value="1"/>
</dbReference>
<name>A0A3B0UPG8_9ZZZZ</name>
<dbReference type="InterPro" id="IPR020631">
    <property type="entry name" value="THF_DH/CycHdrlase_NAD-bd_dom"/>
</dbReference>
<dbReference type="GO" id="GO:0035999">
    <property type="term" value="P:tetrahydrofolate interconversion"/>
    <property type="evidence" value="ECO:0007669"/>
    <property type="project" value="TreeGrafter"/>
</dbReference>
<feature type="domain" description="Tetrahydrofolate dehydrogenase/cyclohydrolase NAD(P)-binding" evidence="3">
    <location>
        <begin position="134"/>
        <end position="268"/>
    </location>
</feature>
<evidence type="ECO:0000259" key="2">
    <source>
        <dbReference type="Pfam" id="PF00763"/>
    </source>
</evidence>
<keyword evidence="4" id="KW-0560">Oxidoreductase</keyword>
<dbReference type="EMBL" id="UOEV01000079">
    <property type="protein sequence ID" value="VAW33041.1"/>
    <property type="molecule type" value="Genomic_DNA"/>
</dbReference>
<dbReference type="InterPro" id="IPR000672">
    <property type="entry name" value="THF_DH/CycHdrlase"/>
</dbReference>
<dbReference type="PRINTS" id="PR00085">
    <property type="entry name" value="THFDHDRGNASE"/>
</dbReference>
<evidence type="ECO:0000256" key="1">
    <source>
        <dbReference type="ARBA" id="ARBA00022563"/>
    </source>
</evidence>
<protein>
    <submittedName>
        <fullName evidence="4">Methenyltetrahydrofolate cyclohydrolase / Methylenetetrahydrofolate dehydrogenase (NADP+)</fullName>
        <ecNumber evidence="4">1.5.1.5</ecNumber>
        <ecNumber evidence="4">3.5.4.9</ecNumber>
    </submittedName>
</protein>
<dbReference type="Pfam" id="PF02882">
    <property type="entry name" value="THF_DHG_CYH_C"/>
    <property type="match status" value="1"/>
</dbReference>
<dbReference type="SUPFAM" id="SSF51735">
    <property type="entry name" value="NAD(P)-binding Rossmann-fold domains"/>
    <property type="match status" value="1"/>
</dbReference>
<accession>A0A3B0UPG8</accession>
<dbReference type="PANTHER" id="PTHR48099">
    <property type="entry name" value="C-1-TETRAHYDROFOLATE SYNTHASE, CYTOPLASMIC-RELATED"/>
    <property type="match status" value="1"/>
</dbReference>
<keyword evidence="1" id="KW-0554">One-carbon metabolism</keyword>